<dbReference type="AlphaFoldDB" id="A0A392RTG2"/>
<proteinExistence type="predicted"/>
<name>A0A392RTG2_9FABA</name>
<protein>
    <submittedName>
        <fullName evidence="1">Uncharacterized protein</fullName>
    </submittedName>
</protein>
<evidence type="ECO:0000313" key="2">
    <source>
        <dbReference type="Proteomes" id="UP000265520"/>
    </source>
</evidence>
<dbReference type="Proteomes" id="UP000265520">
    <property type="component" value="Unassembled WGS sequence"/>
</dbReference>
<sequence>MPARGAEVLRMAQIGVNWEAEQFVSCARRRGSCARHNAEMEEVGFVLLAARGAGRQARGAKVVMQSCAWRSRFDKMESINRRLISWCKGSKILGRNTIVNLRF</sequence>
<dbReference type="EMBL" id="LXQA010273687">
    <property type="protein sequence ID" value="MCI39928.1"/>
    <property type="molecule type" value="Genomic_DNA"/>
</dbReference>
<keyword evidence="2" id="KW-1185">Reference proteome</keyword>
<organism evidence="1 2">
    <name type="scientific">Trifolium medium</name>
    <dbReference type="NCBI Taxonomy" id="97028"/>
    <lineage>
        <taxon>Eukaryota</taxon>
        <taxon>Viridiplantae</taxon>
        <taxon>Streptophyta</taxon>
        <taxon>Embryophyta</taxon>
        <taxon>Tracheophyta</taxon>
        <taxon>Spermatophyta</taxon>
        <taxon>Magnoliopsida</taxon>
        <taxon>eudicotyledons</taxon>
        <taxon>Gunneridae</taxon>
        <taxon>Pentapetalae</taxon>
        <taxon>rosids</taxon>
        <taxon>fabids</taxon>
        <taxon>Fabales</taxon>
        <taxon>Fabaceae</taxon>
        <taxon>Papilionoideae</taxon>
        <taxon>50 kb inversion clade</taxon>
        <taxon>NPAAA clade</taxon>
        <taxon>Hologalegina</taxon>
        <taxon>IRL clade</taxon>
        <taxon>Trifolieae</taxon>
        <taxon>Trifolium</taxon>
    </lineage>
</organism>
<comment type="caution">
    <text evidence="1">The sequence shown here is derived from an EMBL/GenBank/DDBJ whole genome shotgun (WGS) entry which is preliminary data.</text>
</comment>
<reference evidence="1 2" key="1">
    <citation type="journal article" date="2018" name="Front. Plant Sci.">
        <title>Red Clover (Trifolium pratense) and Zigzag Clover (T. medium) - A Picture of Genomic Similarities and Differences.</title>
        <authorList>
            <person name="Dluhosova J."/>
            <person name="Istvanek J."/>
            <person name="Nedelnik J."/>
            <person name="Repkova J."/>
        </authorList>
    </citation>
    <scope>NUCLEOTIDE SEQUENCE [LARGE SCALE GENOMIC DNA]</scope>
    <source>
        <strain evidence="2">cv. 10/8</strain>
        <tissue evidence="1">Leaf</tissue>
    </source>
</reference>
<evidence type="ECO:0000313" key="1">
    <source>
        <dbReference type="EMBL" id="MCI39928.1"/>
    </source>
</evidence>
<accession>A0A392RTG2</accession>